<dbReference type="GO" id="GO:0042398">
    <property type="term" value="P:modified amino acid biosynthetic process"/>
    <property type="evidence" value="ECO:0007669"/>
    <property type="project" value="InterPro"/>
</dbReference>
<evidence type="ECO:0000256" key="1">
    <source>
        <dbReference type="ARBA" id="ARBA00022598"/>
    </source>
</evidence>
<dbReference type="GO" id="GO:0005524">
    <property type="term" value="F:ATP binding"/>
    <property type="evidence" value="ECO:0007669"/>
    <property type="project" value="UniProtKB-KW"/>
</dbReference>
<dbReference type="PANTHER" id="PTHR36510:SF1">
    <property type="entry name" value="GLUTAMATE--CYSTEINE LIGASE 2-RELATED"/>
    <property type="match status" value="1"/>
</dbReference>
<dbReference type="NCBIfam" id="TIGR02050">
    <property type="entry name" value="gshA_cyan_rel"/>
    <property type="match status" value="1"/>
</dbReference>
<gene>
    <name evidence="5" type="ORF">F3S47_06945</name>
</gene>
<sequence length="375" mass="42392">MENPEFSLGIEEEYLLVDRDSLALREAPAGLLEACQEELQDQVSPEYLQCQIEVGTRVCATIGEARDDLKRLRECISRHAADHNLSPIAASCHPLADWKQQHHTDRARYNQLRDDLGGVVRRMLICGMHVHVGLGSDSLRADLLNQMAYFLPHLLALSTSSPFWQGEDTGLASYRLSVFDNLPRTGLPPRIDAWEEYERSVGALVDLGVIEDATKIWWDLRPSFRFPTLESRICDVSPRLNHAISLAAATQCIARMLWRLRANNQRWRRYENFLISENRWRAQRYGVGGGLIDFGRGEIVPVPALVEELIALVGEDADALGCEAELEGLREILEEGTSSERQRAVREEAEASGKDRDAQMQAVVRHLIEEYHADL</sequence>
<evidence type="ECO:0000256" key="2">
    <source>
        <dbReference type="ARBA" id="ARBA00022741"/>
    </source>
</evidence>
<keyword evidence="2 4" id="KW-0547">Nucleotide-binding</keyword>
<name>A0A5J5GLR7_9RHOB</name>
<accession>A0A5J5GLR7</accession>
<dbReference type="InterPro" id="IPR006336">
    <property type="entry name" value="GCS2"/>
</dbReference>
<comment type="caution">
    <text evidence="5">The sequence shown here is derived from an EMBL/GenBank/DDBJ whole genome shotgun (WGS) entry which is preliminary data.</text>
</comment>
<keyword evidence="1 4" id="KW-0436">Ligase</keyword>
<dbReference type="InterPro" id="IPR014746">
    <property type="entry name" value="Gln_synth/guanido_kin_cat_dom"/>
</dbReference>
<reference evidence="5 6" key="1">
    <citation type="submission" date="2019-09" db="EMBL/GenBank/DDBJ databases">
        <authorList>
            <person name="Park J.-S."/>
            <person name="Choi H.-J."/>
        </authorList>
    </citation>
    <scope>NUCLEOTIDE SEQUENCE [LARGE SCALE GENOMIC DNA]</scope>
    <source>
        <strain evidence="5 6">176SS1-4</strain>
    </source>
</reference>
<dbReference type="EMBL" id="VYQE01000002">
    <property type="protein sequence ID" value="KAA9008987.1"/>
    <property type="molecule type" value="Genomic_DNA"/>
</dbReference>
<dbReference type="PANTHER" id="PTHR36510">
    <property type="entry name" value="GLUTAMATE--CYSTEINE LIGASE 2-RELATED"/>
    <property type="match status" value="1"/>
</dbReference>
<evidence type="ECO:0000256" key="4">
    <source>
        <dbReference type="HAMAP-Rule" id="MF_01609"/>
    </source>
</evidence>
<proteinExistence type="inferred from homology"/>
<evidence type="ECO:0000256" key="3">
    <source>
        <dbReference type="ARBA" id="ARBA00022840"/>
    </source>
</evidence>
<comment type="similarity">
    <text evidence="4">Belongs to the glutamate--cysteine ligase type 2 family. YbdK subfamily.</text>
</comment>
<comment type="function">
    <text evidence="4">ATP-dependent carboxylate-amine ligase which exhibits weak glutamate--cysteine ligase activity.</text>
</comment>
<keyword evidence="6" id="KW-1185">Reference proteome</keyword>
<dbReference type="Proteomes" id="UP000326554">
    <property type="component" value="Unassembled WGS sequence"/>
</dbReference>
<dbReference type="GO" id="GO:0004357">
    <property type="term" value="F:glutamate-cysteine ligase activity"/>
    <property type="evidence" value="ECO:0007669"/>
    <property type="project" value="UniProtKB-EC"/>
</dbReference>
<evidence type="ECO:0000313" key="6">
    <source>
        <dbReference type="Proteomes" id="UP000326554"/>
    </source>
</evidence>
<evidence type="ECO:0000313" key="5">
    <source>
        <dbReference type="EMBL" id="KAA9008987.1"/>
    </source>
</evidence>
<protein>
    <recommendedName>
        <fullName evidence="4">Putative glutamate--cysteine ligase 2</fullName>
        <ecNumber evidence="4">6.3.2.2</ecNumber>
    </recommendedName>
    <alternativeName>
        <fullName evidence="4">Gamma-glutamylcysteine synthetase 2</fullName>
        <shortName evidence="4">GCS 2</shortName>
        <shortName evidence="4">Gamma-GCS 2</shortName>
    </alternativeName>
</protein>
<dbReference type="InterPro" id="IPR011793">
    <property type="entry name" value="YbdK"/>
</dbReference>
<dbReference type="SUPFAM" id="SSF55931">
    <property type="entry name" value="Glutamine synthetase/guanido kinase"/>
    <property type="match status" value="1"/>
</dbReference>
<comment type="catalytic activity">
    <reaction evidence="4">
        <text>L-cysteine + L-glutamate + ATP = gamma-L-glutamyl-L-cysteine + ADP + phosphate + H(+)</text>
        <dbReference type="Rhea" id="RHEA:13285"/>
        <dbReference type="ChEBI" id="CHEBI:15378"/>
        <dbReference type="ChEBI" id="CHEBI:29985"/>
        <dbReference type="ChEBI" id="CHEBI:30616"/>
        <dbReference type="ChEBI" id="CHEBI:35235"/>
        <dbReference type="ChEBI" id="CHEBI:43474"/>
        <dbReference type="ChEBI" id="CHEBI:58173"/>
        <dbReference type="ChEBI" id="CHEBI:456216"/>
        <dbReference type="EC" id="6.3.2.2"/>
    </reaction>
</comment>
<keyword evidence="3 4" id="KW-0067">ATP-binding</keyword>
<organism evidence="5 6">
    <name type="scientific">Histidinibacterium aquaticum</name>
    <dbReference type="NCBI Taxonomy" id="2613962"/>
    <lineage>
        <taxon>Bacteria</taxon>
        <taxon>Pseudomonadati</taxon>
        <taxon>Pseudomonadota</taxon>
        <taxon>Alphaproteobacteria</taxon>
        <taxon>Rhodobacterales</taxon>
        <taxon>Paracoccaceae</taxon>
        <taxon>Histidinibacterium</taxon>
    </lineage>
</organism>
<dbReference type="Pfam" id="PF04107">
    <property type="entry name" value="GCS2"/>
    <property type="match status" value="1"/>
</dbReference>
<dbReference type="Gene3D" id="3.30.590.20">
    <property type="match status" value="1"/>
</dbReference>
<dbReference type="RefSeq" id="WP_150444520.1">
    <property type="nucleotide sequence ID" value="NZ_VYQE01000002.1"/>
</dbReference>
<dbReference type="AlphaFoldDB" id="A0A5J5GLR7"/>
<dbReference type="HAMAP" id="MF_01609">
    <property type="entry name" value="Glu_cys_ligase_2"/>
    <property type="match status" value="1"/>
</dbReference>
<dbReference type="NCBIfam" id="NF010039">
    <property type="entry name" value="PRK13515.1"/>
    <property type="match status" value="1"/>
</dbReference>
<dbReference type="InterPro" id="IPR050141">
    <property type="entry name" value="GCL_type2/YbdK_subfam"/>
</dbReference>
<dbReference type="EC" id="6.3.2.2" evidence="4"/>